<evidence type="ECO:0008006" key="3">
    <source>
        <dbReference type="Google" id="ProtNLM"/>
    </source>
</evidence>
<proteinExistence type="predicted"/>
<reference evidence="1 2" key="1">
    <citation type="submission" date="2015-01" db="EMBL/GenBank/DDBJ databases">
        <title>Evolution of Trichinella species and genotypes.</title>
        <authorList>
            <person name="Korhonen P.K."/>
            <person name="Edoardo P."/>
            <person name="Giuseppe L.R."/>
            <person name="Gasser R.B."/>
        </authorList>
    </citation>
    <scope>NUCLEOTIDE SEQUENCE [LARGE SCALE GENOMIC DNA]</scope>
    <source>
        <strain evidence="1">ISS1029</strain>
    </source>
</reference>
<dbReference type="OrthoDB" id="5913717at2759"/>
<evidence type="ECO:0000313" key="2">
    <source>
        <dbReference type="Proteomes" id="UP000055024"/>
    </source>
</evidence>
<dbReference type="CDD" id="cd00298">
    <property type="entry name" value="ACD_sHsps_p23-like"/>
    <property type="match status" value="1"/>
</dbReference>
<organism evidence="1 2">
    <name type="scientific">Trichinella zimbabwensis</name>
    <dbReference type="NCBI Taxonomy" id="268475"/>
    <lineage>
        <taxon>Eukaryota</taxon>
        <taxon>Metazoa</taxon>
        <taxon>Ecdysozoa</taxon>
        <taxon>Nematoda</taxon>
        <taxon>Enoplea</taxon>
        <taxon>Dorylaimia</taxon>
        <taxon>Trichinellida</taxon>
        <taxon>Trichinellidae</taxon>
        <taxon>Trichinella</taxon>
    </lineage>
</organism>
<accession>A0A0V1I9E9</accession>
<evidence type="ECO:0000313" key="1">
    <source>
        <dbReference type="EMBL" id="KRZ19452.1"/>
    </source>
</evidence>
<keyword evidence="2" id="KW-1185">Reference proteome</keyword>
<comment type="caution">
    <text evidence="1">The sequence shown here is derived from an EMBL/GenBank/DDBJ whole genome shotgun (WGS) entry which is preliminary data.</text>
</comment>
<dbReference type="EMBL" id="JYDP01000001">
    <property type="protein sequence ID" value="KRZ19452.1"/>
    <property type="molecule type" value="Genomic_DNA"/>
</dbReference>
<name>A0A0V1I9E9_9BILA</name>
<gene>
    <name evidence="1" type="ORF">T11_4497</name>
</gene>
<dbReference type="Proteomes" id="UP000055024">
    <property type="component" value="Unassembled WGS sequence"/>
</dbReference>
<protein>
    <recommendedName>
        <fullName evidence="3">SHSP domain-containing protein</fullName>
    </recommendedName>
</protein>
<dbReference type="AlphaFoldDB" id="A0A0V1I9E9"/>
<sequence>MGNNKTSEEWTTISCSKYSIRDVSDSKYFRIHIIVPDMDPSKLTVSCTGQSLTVETIGADVRQCTFQCECVIPPEVDTENIIAIWMPEMKILQVEAPLEKKRRPTLQ</sequence>
<dbReference type="SUPFAM" id="SSF49764">
    <property type="entry name" value="HSP20-like chaperones"/>
    <property type="match status" value="1"/>
</dbReference>
<dbReference type="InterPro" id="IPR008978">
    <property type="entry name" value="HSP20-like_chaperone"/>
</dbReference>
<dbReference type="Gene3D" id="2.60.40.790">
    <property type="match status" value="1"/>
</dbReference>